<reference evidence="3" key="1">
    <citation type="submission" date="2018-02" db="EMBL/GenBank/DDBJ databases">
        <authorList>
            <person name="Hausmann B."/>
        </authorList>
    </citation>
    <scope>NUCLEOTIDE SEQUENCE [LARGE SCALE GENOMIC DNA]</scope>
    <source>
        <strain evidence="3">Peat soil MAG SbA5</strain>
    </source>
</reference>
<gene>
    <name evidence="2" type="ORF">SBA5_90020</name>
</gene>
<dbReference type="InterPro" id="IPR040698">
    <property type="entry name" value="HZS_alpha_mid"/>
</dbReference>
<evidence type="ECO:0000313" key="2">
    <source>
        <dbReference type="EMBL" id="SPE31643.1"/>
    </source>
</evidence>
<dbReference type="Pfam" id="PF18582">
    <property type="entry name" value="HZS_alpha"/>
    <property type="match status" value="1"/>
</dbReference>
<dbReference type="SUPFAM" id="SSF69304">
    <property type="entry name" value="Tricorn protease N-terminal domain"/>
    <property type="match status" value="1"/>
</dbReference>
<dbReference type="Gene3D" id="2.120.10.30">
    <property type="entry name" value="TolB, C-terminal domain"/>
    <property type="match status" value="1"/>
</dbReference>
<name>A0A2N9M832_9BACT</name>
<accession>A0A2N9M832</accession>
<evidence type="ECO:0000313" key="3">
    <source>
        <dbReference type="Proteomes" id="UP000239735"/>
    </source>
</evidence>
<organism evidence="2 3">
    <name type="scientific">Candidatus Sulfuritelmatomonas gaucii</name>
    <dbReference type="NCBI Taxonomy" id="2043161"/>
    <lineage>
        <taxon>Bacteria</taxon>
        <taxon>Pseudomonadati</taxon>
        <taxon>Acidobacteriota</taxon>
        <taxon>Terriglobia</taxon>
        <taxon>Terriglobales</taxon>
        <taxon>Acidobacteriaceae</taxon>
        <taxon>Candidatus Sulfuritelmatomonas</taxon>
    </lineage>
</organism>
<dbReference type="Proteomes" id="UP000239735">
    <property type="component" value="Unassembled WGS sequence"/>
</dbReference>
<dbReference type="InterPro" id="IPR011042">
    <property type="entry name" value="6-blade_b-propeller_TolB-like"/>
</dbReference>
<protein>
    <recommendedName>
        <fullName evidence="1">Hydrazine synthase alpha subunit middle domain-containing protein</fullName>
    </recommendedName>
</protein>
<dbReference type="EMBL" id="OKRB01000152">
    <property type="protein sequence ID" value="SPE31643.1"/>
    <property type="molecule type" value="Genomic_DNA"/>
</dbReference>
<evidence type="ECO:0000259" key="1">
    <source>
        <dbReference type="Pfam" id="PF18582"/>
    </source>
</evidence>
<proteinExistence type="predicted"/>
<dbReference type="AlphaFoldDB" id="A0A2N9M832"/>
<sequence>MNLLGRALVVMPVAITLLPLCGLSSHSDRNTCPDFIVTAAPVYTPLAELQGQERFPNGAQLLLVHEGKAEPLVQGFAATADADVSFDGKLVLFAGKKSASDPWQIWELTLQDRYVRKVIETAGDTERPLYLPSGRLLWAQRTAYGFQIESADDGHLPRQVFLNPTAGPGILPLTYVHASAFPTDVLADGRILFESNFPLGEGSTPELYTVYADGSGVESYRCDHGRGRWGGTQLASGDVVFTHGASLARFTSPLAQEDPIEAPAAEYAGGIAETASGEWLLSARAGGGAHYAIRLWSPSFTSKPGAAKLETVLAITGIDLVEPALITPRTRPNRHPSGLHPWDYANLLALDARLSHEGDVITPPASVRLEVQNERGVVAAMGTASVERDGSFFVKVPADAPIRFVLLDEKGSVLRREKGWFWIRKGEQRICVGCHTGPERASENRVPAVLLRTTVAVDLTAGATRPNANAAAEGN</sequence>
<feature type="domain" description="Hydrazine synthase alpha subunit middle" evidence="1">
    <location>
        <begin position="380"/>
        <end position="435"/>
    </location>
</feature>